<proteinExistence type="predicted"/>
<keyword evidence="1" id="KW-0812">Transmembrane</keyword>
<organism evidence="2 3">
    <name type="scientific">Zizania palustris</name>
    <name type="common">Northern wild rice</name>
    <dbReference type="NCBI Taxonomy" id="103762"/>
    <lineage>
        <taxon>Eukaryota</taxon>
        <taxon>Viridiplantae</taxon>
        <taxon>Streptophyta</taxon>
        <taxon>Embryophyta</taxon>
        <taxon>Tracheophyta</taxon>
        <taxon>Spermatophyta</taxon>
        <taxon>Magnoliopsida</taxon>
        <taxon>Liliopsida</taxon>
        <taxon>Poales</taxon>
        <taxon>Poaceae</taxon>
        <taxon>BOP clade</taxon>
        <taxon>Oryzoideae</taxon>
        <taxon>Oryzeae</taxon>
        <taxon>Zizaniinae</taxon>
        <taxon>Zizania</taxon>
    </lineage>
</organism>
<evidence type="ECO:0000313" key="2">
    <source>
        <dbReference type="EMBL" id="KAG8069451.1"/>
    </source>
</evidence>
<comment type="caution">
    <text evidence="2">The sequence shown here is derived from an EMBL/GenBank/DDBJ whole genome shotgun (WGS) entry which is preliminary data.</text>
</comment>
<keyword evidence="1" id="KW-0472">Membrane</keyword>
<dbReference type="EMBL" id="JAAALK010000284">
    <property type="protein sequence ID" value="KAG8069451.1"/>
    <property type="molecule type" value="Genomic_DNA"/>
</dbReference>
<keyword evidence="3" id="KW-1185">Reference proteome</keyword>
<accession>A0A8J5VS18</accession>
<dbReference type="AlphaFoldDB" id="A0A8J5VS18"/>
<keyword evidence="1" id="KW-1133">Transmembrane helix</keyword>
<name>A0A8J5VS18_ZIZPA</name>
<evidence type="ECO:0000313" key="3">
    <source>
        <dbReference type="Proteomes" id="UP000729402"/>
    </source>
</evidence>
<sequence>MQRRFIVVRGVLRGFGIVEIVVFVHFGDSWGGLRAKPVRSFLSPPCYLGLKIGHLSGHVSKAIFISSGRAFRVLRTGDFRGNGTVSTASELGQAGSLVPGKWGAWSRRLCKVKVSPWVKGHQSKEGSAEGDSD</sequence>
<dbReference type="Proteomes" id="UP000729402">
    <property type="component" value="Unassembled WGS sequence"/>
</dbReference>
<reference evidence="2" key="1">
    <citation type="journal article" date="2021" name="bioRxiv">
        <title>Whole Genome Assembly and Annotation of Northern Wild Rice, Zizania palustris L., Supports a Whole Genome Duplication in the Zizania Genus.</title>
        <authorList>
            <person name="Haas M."/>
            <person name="Kono T."/>
            <person name="Macchietto M."/>
            <person name="Millas R."/>
            <person name="McGilp L."/>
            <person name="Shao M."/>
            <person name="Duquette J."/>
            <person name="Hirsch C.N."/>
            <person name="Kimball J."/>
        </authorList>
    </citation>
    <scope>NUCLEOTIDE SEQUENCE</scope>
    <source>
        <tissue evidence="2">Fresh leaf tissue</tissue>
    </source>
</reference>
<feature type="transmembrane region" description="Helical" evidence="1">
    <location>
        <begin position="6"/>
        <end position="26"/>
    </location>
</feature>
<protein>
    <submittedName>
        <fullName evidence="2">Uncharacterized protein</fullName>
    </submittedName>
</protein>
<gene>
    <name evidence="2" type="ORF">GUJ93_ZPchr0005g14581</name>
</gene>
<evidence type="ECO:0000256" key="1">
    <source>
        <dbReference type="SAM" id="Phobius"/>
    </source>
</evidence>
<reference evidence="2" key="2">
    <citation type="submission" date="2021-02" db="EMBL/GenBank/DDBJ databases">
        <authorList>
            <person name="Kimball J.A."/>
            <person name="Haas M.W."/>
            <person name="Macchietto M."/>
            <person name="Kono T."/>
            <person name="Duquette J."/>
            <person name="Shao M."/>
        </authorList>
    </citation>
    <scope>NUCLEOTIDE SEQUENCE</scope>
    <source>
        <tissue evidence="2">Fresh leaf tissue</tissue>
    </source>
</reference>